<dbReference type="Gene3D" id="3.30.2170.10">
    <property type="entry name" value="archaeoglobus fulgidus dsm 4304 superfamily"/>
    <property type="match status" value="1"/>
</dbReference>
<comment type="caution">
    <text evidence="1">The sequence shown here is derived from an EMBL/GenBank/DDBJ whole genome shotgun (WGS) entry which is preliminary data.</text>
</comment>
<sequence length="69" mass="7613">MLVPTRPHSWDLSPREGISLQRKLARHIDLTDRHGPLKTVAGIDVGIKDGLARAAVVVLTLPQLELIEQ</sequence>
<reference evidence="1" key="1">
    <citation type="journal article" date="2014" name="Front. Microbiol.">
        <title>High frequency of phylogenetically diverse reductive dehalogenase-homologous genes in deep subseafloor sedimentary metagenomes.</title>
        <authorList>
            <person name="Kawai M."/>
            <person name="Futagami T."/>
            <person name="Toyoda A."/>
            <person name="Takaki Y."/>
            <person name="Nishi S."/>
            <person name="Hori S."/>
            <person name="Arai W."/>
            <person name="Tsubouchi T."/>
            <person name="Morono Y."/>
            <person name="Uchiyama I."/>
            <person name="Ito T."/>
            <person name="Fujiyama A."/>
            <person name="Inagaki F."/>
            <person name="Takami H."/>
        </authorList>
    </citation>
    <scope>NUCLEOTIDE SEQUENCE</scope>
    <source>
        <strain evidence="1">Expedition CK06-06</strain>
    </source>
</reference>
<dbReference type="EMBL" id="BARW01027722">
    <property type="protein sequence ID" value="GAJ05085.1"/>
    <property type="molecule type" value="Genomic_DNA"/>
</dbReference>
<name>X1VEJ8_9ZZZZ</name>
<organism evidence="1">
    <name type="scientific">marine sediment metagenome</name>
    <dbReference type="NCBI Taxonomy" id="412755"/>
    <lineage>
        <taxon>unclassified sequences</taxon>
        <taxon>metagenomes</taxon>
        <taxon>ecological metagenomes</taxon>
    </lineage>
</organism>
<accession>X1VEJ8</accession>
<protein>
    <recommendedName>
        <fullName evidence="2">Endonuclease V</fullName>
    </recommendedName>
</protein>
<evidence type="ECO:0000313" key="1">
    <source>
        <dbReference type="EMBL" id="GAJ05085.1"/>
    </source>
</evidence>
<feature type="non-terminal residue" evidence="1">
    <location>
        <position position="69"/>
    </location>
</feature>
<gene>
    <name evidence="1" type="ORF">S12H4_44920</name>
</gene>
<proteinExistence type="predicted"/>
<dbReference type="AlphaFoldDB" id="X1VEJ8"/>
<evidence type="ECO:0008006" key="2">
    <source>
        <dbReference type="Google" id="ProtNLM"/>
    </source>
</evidence>